<gene>
    <name evidence="1" type="ORF">ERS013201_02933</name>
</gene>
<evidence type="ECO:0000313" key="2">
    <source>
        <dbReference type="Proteomes" id="UP000046067"/>
    </source>
</evidence>
<organism evidence="1 2">
    <name type="scientific">Vibrio cholerae</name>
    <dbReference type="NCBI Taxonomy" id="666"/>
    <lineage>
        <taxon>Bacteria</taxon>
        <taxon>Pseudomonadati</taxon>
        <taxon>Pseudomonadota</taxon>
        <taxon>Gammaproteobacteria</taxon>
        <taxon>Vibrionales</taxon>
        <taxon>Vibrionaceae</taxon>
        <taxon>Vibrio</taxon>
    </lineage>
</organism>
<sequence>MHYIFPLLLASNGKFGAGLVMLYCTFPSCILPLTYSGGGNLGAILNSALAVSD</sequence>
<protein>
    <submittedName>
        <fullName evidence="1">Uncharacterized protein</fullName>
    </submittedName>
</protein>
<evidence type="ECO:0000313" key="1">
    <source>
        <dbReference type="EMBL" id="CSC55998.1"/>
    </source>
</evidence>
<accession>A0A655Z1U6</accession>
<name>A0A655Z1U6_VIBCL</name>
<dbReference type="Proteomes" id="UP000046067">
    <property type="component" value="Unassembled WGS sequence"/>
</dbReference>
<dbReference type="EMBL" id="CWQJ01000021">
    <property type="protein sequence ID" value="CSC55998.1"/>
    <property type="molecule type" value="Genomic_DNA"/>
</dbReference>
<proteinExistence type="predicted"/>
<reference evidence="1 2" key="1">
    <citation type="submission" date="2015-07" db="EMBL/GenBank/DDBJ databases">
        <authorList>
            <consortium name="Pathogen Informatics"/>
        </authorList>
    </citation>
    <scope>NUCLEOTIDE SEQUENCE [LARGE SCALE GENOMIC DNA]</scope>
    <source>
        <strain evidence="1 2">A325</strain>
    </source>
</reference>
<dbReference type="AlphaFoldDB" id="A0A655Z1U6"/>